<accession>A0A2M9C7G2</accession>
<organism evidence="10 11">
    <name type="scientific">Chryseobacterium geocarposphaerae</name>
    <dbReference type="NCBI Taxonomy" id="1416776"/>
    <lineage>
        <taxon>Bacteria</taxon>
        <taxon>Pseudomonadati</taxon>
        <taxon>Bacteroidota</taxon>
        <taxon>Flavobacteriia</taxon>
        <taxon>Flavobacteriales</taxon>
        <taxon>Weeksellaceae</taxon>
        <taxon>Chryseobacterium group</taxon>
        <taxon>Chryseobacterium</taxon>
    </lineage>
</organism>
<evidence type="ECO:0000256" key="6">
    <source>
        <dbReference type="ARBA" id="ARBA00023004"/>
    </source>
</evidence>
<dbReference type="GO" id="GO:0030313">
    <property type="term" value="C:cell envelope"/>
    <property type="evidence" value="ECO:0007669"/>
    <property type="project" value="UniProtKB-SubCell"/>
</dbReference>
<dbReference type="OrthoDB" id="9805202at2"/>
<keyword evidence="3 7" id="KW-0479">Metal-binding</keyword>
<evidence type="ECO:0000256" key="8">
    <source>
        <dbReference type="SAM" id="Coils"/>
    </source>
</evidence>
<keyword evidence="4" id="KW-0732">Signal</keyword>
<evidence type="ECO:0000256" key="4">
    <source>
        <dbReference type="ARBA" id="ARBA00022729"/>
    </source>
</evidence>
<evidence type="ECO:0000259" key="9">
    <source>
        <dbReference type="PROSITE" id="PS51007"/>
    </source>
</evidence>
<evidence type="ECO:0000256" key="5">
    <source>
        <dbReference type="ARBA" id="ARBA00023002"/>
    </source>
</evidence>
<feature type="coiled-coil region" evidence="8">
    <location>
        <begin position="38"/>
        <end position="65"/>
    </location>
</feature>
<gene>
    <name evidence="10" type="ORF">CLV73_0761</name>
</gene>
<dbReference type="GO" id="GO:0009055">
    <property type="term" value="F:electron transfer activity"/>
    <property type="evidence" value="ECO:0007669"/>
    <property type="project" value="InterPro"/>
</dbReference>
<dbReference type="PANTHER" id="PTHR30600">
    <property type="entry name" value="CYTOCHROME C PEROXIDASE-RELATED"/>
    <property type="match status" value="1"/>
</dbReference>
<evidence type="ECO:0000256" key="3">
    <source>
        <dbReference type="ARBA" id="ARBA00022723"/>
    </source>
</evidence>
<dbReference type="InterPro" id="IPR036909">
    <property type="entry name" value="Cyt_c-like_dom_sf"/>
</dbReference>
<dbReference type="InterPro" id="IPR004852">
    <property type="entry name" value="Di-haem_cyt_c_peroxidsae"/>
</dbReference>
<comment type="caution">
    <text evidence="10">The sequence shown here is derived from an EMBL/GenBank/DDBJ whole genome shotgun (WGS) entry which is preliminary data.</text>
</comment>
<proteinExistence type="predicted"/>
<dbReference type="SUPFAM" id="SSF46626">
    <property type="entry name" value="Cytochrome c"/>
    <property type="match status" value="2"/>
</dbReference>
<evidence type="ECO:0000313" key="11">
    <source>
        <dbReference type="Proteomes" id="UP000228740"/>
    </source>
</evidence>
<protein>
    <submittedName>
        <fullName evidence="10">Cytochrome c peroxidase</fullName>
    </submittedName>
</protein>
<dbReference type="InterPro" id="IPR051395">
    <property type="entry name" value="Cytochrome_c_Peroxidase/MauG"/>
</dbReference>
<dbReference type="GO" id="GO:0046872">
    <property type="term" value="F:metal ion binding"/>
    <property type="evidence" value="ECO:0007669"/>
    <property type="project" value="UniProtKB-KW"/>
</dbReference>
<dbReference type="AlphaFoldDB" id="A0A2M9C7G2"/>
<evidence type="ECO:0000256" key="7">
    <source>
        <dbReference type="PROSITE-ProRule" id="PRU00433"/>
    </source>
</evidence>
<keyword evidence="8" id="KW-0175">Coiled coil</keyword>
<dbReference type="PROSITE" id="PS51007">
    <property type="entry name" value="CYTC"/>
    <property type="match status" value="1"/>
</dbReference>
<keyword evidence="11" id="KW-1185">Reference proteome</keyword>
<keyword evidence="6 7" id="KW-0408">Iron</keyword>
<name>A0A2M9C7G2_9FLAO</name>
<keyword evidence="2 7" id="KW-0349">Heme</keyword>
<dbReference type="InterPro" id="IPR009056">
    <property type="entry name" value="Cyt_c-like_dom"/>
</dbReference>
<dbReference type="Gene3D" id="1.10.760.10">
    <property type="entry name" value="Cytochrome c-like domain"/>
    <property type="match status" value="2"/>
</dbReference>
<dbReference type="RefSeq" id="WP_100375521.1">
    <property type="nucleotide sequence ID" value="NZ_PGFD01000001.1"/>
</dbReference>
<dbReference type="PANTHER" id="PTHR30600:SF10">
    <property type="entry name" value="BLL6722 PROTEIN"/>
    <property type="match status" value="1"/>
</dbReference>
<dbReference type="Proteomes" id="UP000228740">
    <property type="component" value="Unassembled WGS sequence"/>
</dbReference>
<sequence length="608" mass="69557">MRSYPLLIVILLIGFAIMSFNPEYKGIETENTIINKGLADFRTKLEQLKSDADQFSEDKISLEALQKSLKATRNSFKEIEFYVAYHYPEFTKSKLNAAPLFHIEAAGTKSYTLPPEGLQVLDELIFSDEAGEQKEEIKTITNFLYNSFAGFYLNSVKNGLSKGNNRTLPLRIELIRIYSLGVTGFDTPGSLNVSEEASHAFLGMKKYINDDAYFKNYTIQKANSILAEGIEYLSKNNNFETFDRIEFYKKYIQPLYEEFGKWDGRSDDLKEFSGWNVSNKNFFSGDFLDPYFYTLLKKEEDNADLRKLGKEIFYDQNLSSNGKMSCATCHLSENAFTDLKAKSQSNVEGKTVLRNSPSLYNAVFAKRFFYDLRAFYLEQQAEHVIYNEDEFNTSYESIIQKLKTKKEYKKAFKAAFKNGEVSKENFSKALSSYVASLYSYESDFDKFMRNEREISSDAQKGFNLFMGKANCGTCHFAPNFSGLVPPFFNENESEVLGITKKPISQKPLELDTDKGRINSPVKKENSWIYENSFKTVTVRNIALTRPYFHNGAFNTLEEVLDFYNEGGGEGLELKVKNQTLAPDKLNLTPTEIKQIIAFLNSLTDVSKK</sequence>
<keyword evidence="10" id="KW-0575">Peroxidase</keyword>
<evidence type="ECO:0000313" key="10">
    <source>
        <dbReference type="EMBL" id="PJJ66769.1"/>
    </source>
</evidence>
<comment type="subcellular location">
    <subcellularLocation>
        <location evidence="1">Cell envelope</location>
    </subcellularLocation>
</comment>
<dbReference type="GO" id="GO:0004130">
    <property type="term" value="F:cytochrome-c peroxidase activity"/>
    <property type="evidence" value="ECO:0007669"/>
    <property type="project" value="TreeGrafter"/>
</dbReference>
<feature type="domain" description="Cytochrome c" evidence="9">
    <location>
        <begin position="456"/>
        <end position="603"/>
    </location>
</feature>
<dbReference type="GO" id="GO:0020037">
    <property type="term" value="F:heme binding"/>
    <property type="evidence" value="ECO:0007669"/>
    <property type="project" value="InterPro"/>
</dbReference>
<dbReference type="Pfam" id="PF03150">
    <property type="entry name" value="CCP_MauG"/>
    <property type="match status" value="1"/>
</dbReference>
<dbReference type="EMBL" id="PGFD01000001">
    <property type="protein sequence ID" value="PJJ66769.1"/>
    <property type="molecule type" value="Genomic_DNA"/>
</dbReference>
<evidence type="ECO:0000256" key="1">
    <source>
        <dbReference type="ARBA" id="ARBA00004196"/>
    </source>
</evidence>
<reference evidence="10 11" key="1">
    <citation type="submission" date="2017-11" db="EMBL/GenBank/DDBJ databases">
        <title>Genomic Encyclopedia of Archaeal and Bacterial Type Strains, Phase II (KMG-II): From Individual Species to Whole Genera.</title>
        <authorList>
            <person name="Goeker M."/>
        </authorList>
    </citation>
    <scope>NUCLEOTIDE SEQUENCE [LARGE SCALE GENOMIC DNA]</scope>
    <source>
        <strain evidence="10 11">DSM 27617</strain>
    </source>
</reference>
<keyword evidence="5" id="KW-0560">Oxidoreductase</keyword>
<evidence type="ECO:0000256" key="2">
    <source>
        <dbReference type="ARBA" id="ARBA00022617"/>
    </source>
</evidence>